<dbReference type="AlphaFoldDB" id="A0A3T1CZY8"/>
<dbReference type="KEGG" id="cohn:KCTCHS21_07280"/>
<name>A0A3T1CZY8_9BACL</name>
<dbReference type="SUPFAM" id="SSF53254">
    <property type="entry name" value="Phosphoglycerate mutase-like"/>
    <property type="match status" value="1"/>
</dbReference>
<accession>A0A3T1CZY8</accession>
<dbReference type="Pfam" id="PF00300">
    <property type="entry name" value="His_Phos_1"/>
    <property type="match status" value="1"/>
</dbReference>
<evidence type="ECO:0008006" key="3">
    <source>
        <dbReference type="Google" id="ProtNLM"/>
    </source>
</evidence>
<dbReference type="Gene3D" id="3.40.50.1240">
    <property type="entry name" value="Phosphoglycerate mutase-like"/>
    <property type="match status" value="1"/>
</dbReference>
<proteinExistence type="predicted"/>
<gene>
    <name evidence="1" type="ORF">KCTCHS21_07280</name>
</gene>
<dbReference type="InterPro" id="IPR029033">
    <property type="entry name" value="His_PPase_superfam"/>
</dbReference>
<keyword evidence="2" id="KW-1185">Reference proteome</keyword>
<dbReference type="Proteomes" id="UP000289856">
    <property type="component" value="Chromosome"/>
</dbReference>
<dbReference type="InterPro" id="IPR013078">
    <property type="entry name" value="His_Pase_superF_clade-1"/>
</dbReference>
<dbReference type="EMBL" id="AP019400">
    <property type="protein sequence ID" value="BBI31329.1"/>
    <property type="molecule type" value="Genomic_DNA"/>
</dbReference>
<protein>
    <recommendedName>
        <fullName evidence="3">Phosphoglycerate mutase</fullName>
    </recommendedName>
</protein>
<organism evidence="1 2">
    <name type="scientific">Cohnella abietis</name>
    <dbReference type="NCBI Taxonomy" id="2507935"/>
    <lineage>
        <taxon>Bacteria</taxon>
        <taxon>Bacillati</taxon>
        <taxon>Bacillota</taxon>
        <taxon>Bacilli</taxon>
        <taxon>Bacillales</taxon>
        <taxon>Paenibacillaceae</taxon>
        <taxon>Cohnella</taxon>
    </lineage>
</organism>
<evidence type="ECO:0000313" key="2">
    <source>
        <dbReference type="Proteomes" id="UP000289856"/>
    </source>
</evidence>
<evidence type="ECO:0000313" key="1">
    <source>
        <dbReference type="EMBL" id="BBI31329.1"/>
    </source>
</evidence>
<dbReference type="RefSeq" id="WP_232058060.1">
    <property type="nucleotide sequence ID" value="NZ_AP019400.1"/>
</dbReference>
<sequence>MKIGLVRHFKVMKDYPKGKRYSASDVTQWFQEYDLAEIEEGSTDLCGIEWNQCLVSDMTRARITAEKIFEGTILVKADLREIPAPKFTTKLKLPFLGWLILIRLSVLMNRQTRQDIKIAKERINKVLDEAVASDLENVLIVSHAALMMYMSRELIKRGFHGPKLGYPTNGKLYVFEG</sequence>
<reference evidence="1 2" key="1">
    <citation type="submission" date="2019-01" db="EMBL/GenBank/DDBJ databases">
        <title>Complete genome sequence of Cohnella hallensis HS21 isolated from Korean fir (Abies koreana) rhizospheric soil.</title>
        <authorList>
            <person name="Jiang L."/>
            <person name="Kang S.W."/>
            <person name="Kim S."/>
            <person name="Jung J."/>
            <person name="Kim C.Y."/>
            <person name="Kim D.H."/>
            <person name="Kim S.W."/>
            <person name="Lee J."/>
        </authorList>
    </citation>
    <scope>NUCLEOTIDE SEQUENCE [LARGE SCALE GENOMIC DNA]</scope>
    <source>
        <strain evidence="1 2">HS21</strain>
    </source>
</reference>